<dbReference type="GO" id="GO:0000815">
    <property type="term" value="C:ESCRT III complex"/>
    <property type="evidence" value="ECO:0007669"/>
    <property type="project" value="TreeGrafter"/>
</dbReference>
<gene>
    <name evidence="13" type="primary">CHMP7</name>
</gene>
<dbReference type="PANTHER" id="PTHR22761:SF21">
    <property type="entry name" value="CHARGED MULTIVESICULAR BODY PROTEIN 7"/>
    <property type="match status" value="1"/>
</dbReference>
<keyword evidence="14" id="KW-1185">Reference proteome</keyword>
<reference evidence="13" key="3">
    <citation type="submission" date="2025-09" db="UniProtKB">
        <authorList>
            <consortium name="Ensembl"/>
        </authorList>
    </citation>
    <scope>IDENTIFICATION</scope>
</reference>
<dbReference type="FunCoup" id="A0A3Q1JAY6">
    <property type="interactions" value="1375"/>
</dbReference>
<reference evidence="13" key="2">
    <citation type="submission" date="2025-08" db="UniProtKB">
        <authorList>
            <consortium name="Ensembl"/>
        </authorList>
    </citation>
    <scope>IDENTIFICATION</scope>
</reference>
<evidence type="ECO:0000313" key="14">
    <source>
        <dbReference type="Proteomes" id="UP000265040"/>
    </source>
</evidence>
<dbReference type="Gene3D" id="6.10.140.1230">
    <property type="match status" value="1"/>
</dbReference>
<dbReference type="Pfam" id="PF03357">
    <property type="entry name" value="Snf7"/>
    <property type="match status" value="1"/>
</dbReference>
<evidence type="ECO:0000259" key="12">
    <source>
        <dbReference type="Pfam" id="PF25239"/>
    </source>
</evidence>
<dbReference type="GO" id="GO:0009898">
    <property type="term" value="C:cytoplasmic side of plasma membrane"/>
    <property type="evidence" value="ECO:0007669"/>
    <property type="project" value="TreeGrafter"/>
</dbReference>
<dbReference type="PANTHER" id="PTHR22761">
    <property type="entry name" value="CHARGED MULTIVESICULAR BODY PROTEIN"/>
    <property type="match status" value="1"/>
</dbReference>
<evidence type="ECO:0000313" key="13">
    <source>
        <dbReference type="Ensembl" id="ENSATEP00000027503.2"/>
    </source>
</evidence>
<dbReference type="STRING" id="64144.ENSATEP00000027503"/>
<evidence type="ECO:0000256" key="9">
    <source>
        <dbReference type="ARBA" id="ARBA00041077"/>
    </source>
</evidence>
<dbReference type="GO" id="GO:0032511">
    <property type="term" value="P:late endosome to vacuole transport via multivesicular body sorting pathway"/>
    <property type="evidence" value="ECO:0007669"/>
    <property type="project" value="TreeGrafter"/>
</dbReference>
<dbReference type="GO" id="GO:0006900">
    <property type="term" value="P:vesicle budding from membrane"/>
    <property type="evidence" value="ECO:0007669"/>
    <property type="project" value="TreeGrafter"/>
</dbReference>
<keyword evidence="6" id="KW-0653">Protein transport</keyword>
<evidence type="ECO:0000256" key="6">
    <source>
        <dbReference type="ARBA" id="ARBA00022927"/>
    </source>
</evidence>
<name>A0A3Q1JAY6_ANATE</name>
<feature type="region of interest" description="Disordered" evidence="11">
    <location>
        <begin position="371"/>
        <end position="403"/>
    </location>
</feature>
<accession>A0A3Q1JAY6</accession>
<evidence type="ECO:0000256" key="4">
    <source>
        <dbReference type="ARBA" id="ARBA00022448"/>
    </source>
</evidence>
<dbReference type="Ensembl" id="ENSATET00000027936.3">
    <property type="protein sequence ID" value="ENSATEP00000027503.2"/>
    <property type="gene ID" value="ENSATEG00000018951.3"/>
</dbReference>
<dbReference type="GeneTree" id="ENSGT00720000108860"/>
<dbReference type="InterPro" id="IPR057471">
    <property type="entry name" value="CHMP7_WHD"/>
</dbReference>
<evidence type="ECO:0000256" key="1">
    <source>
        <dbReference type="ARBA" id="ARBA00004259"/>
    </source>
</evidence>
<evidence type="ECO:0000256" key="11">
    <source>
        <dbReference type="SAM" id="MobiDB-lite"/>
    </source>
</evidence>
<comment type="similarity">
    <text evidence="3">Belongs to the SNF7 family.</text>
</comment>
<dbReference type="OrthoDB" id="10250120at2759"/>
<keyword evidence="8" id="KW-0539">Nucleus</keyword>
<dbReference type="RefSeq" id="XP_026198072.1">
    <property type="nucleotide sequence ID" value="XM_026342287.1"/>
</dbReference>
<evidence type="ECO:0000256" key="3">
    <source>
        <dbReference type="ARBA" id="ARBA00006190"/>
    </source>
</evidence>
<dbReference type="AlphaFoldDB" id="A0A3Q1JAY6"/>
<organism evidence="13 14">
    <name type="scientific">Anabas testudineus</name>
    <name type="common">Climbing perch</name>
    <name type="synonym">Anthias testudineus</name>
    <dbReference type="NCBI Taxonomy" id="64144"/>
    <lineage>
        <taxon>Eukaryota</taxon>
        <taxon>Metazoa</taxon>
        <taxon>Chordata</taxon>
        <taxon>Craniata</taxon>
        <taxon>Vertebrata</taxon>
        <taxon>Euteleostomi</taxon>
        <taxon>Actinopterygii</taxon>
        <taxon>Neopterygii</taxon>
        <taxon>Teleostei</taxon>
        <taxon>Neoteleostei</taxon>
        <taxon>Acanthomorphata</taxon>
        <taxon>Anabantaria</taxon>
        <taxon>Anabantiformes</taxon>
        <taxon>Anabantoidei</taxon>
        <taxon>Anabantidae</taxon>
        <taxon>Anabas</taxon>
    </lineage>
</organism>
<evidence type="ECO:0000256" key="10">
    <source>
        <dbReference type="ARBA" id="ARBA00041629"/>
    </source>
</evidence>
<reference evidence="13" key="1">
    <citation type="submission" date="2021-04" db="EMBL/GenBank/DDBJ databases">
        <authorList>
            <consortium name="Wellcome Sanger Institute Data Sharing"/>
        </authorList>
    </citation>
    <scope>NUCLEOTIDE SEQUENCE [LARGE SCALE GENOMIC DNA]</scope>
</reference>
<dbReference type="GeneID" id="113149944"/>
<feature type="domain" description="CHMP7 winged helix" evidence="12">
    <location>
        <begin position="138"/>
        <end position="206"/>
    </location>
</feature>
<protein>
    <recommendedName>
        <fullName evidence="9">Charged multivesicular body protein 7</fullName>
    </recommendedName>
    <alternativeName>
        <fullName evidence="10">Chromatin-modifying protein 7</fullName>
    </alternativeName>
</protein>
<evidence type="ECO:0000256" key="8">
    <source>
        <dbReference type="ARBA" id="ARBA00023242"/>
    </source>
</evidence>
<evidence type="ECO:0000256" key="7">
    <source>
        <dbReference type="ARBA" id="ARBA00023054"/>
    </source>
</evidence>
<dbReference type="GO" id="GO:0005771">
    <property type="term" value="C:multivesicular body"/>
    <property type="evidence" value="ECO:0007669"/>
    <property type="project" value="TreeGrafter"/>
</dbReference>
<evidence type="ECO:0000256" key="2">
    <source>
        <dbReference type="ARBA" id="ARBA00004496"/>
    </source>
</evidence>
<dbReference type="GO" id="GO:0015031">
    <property type="term" value="P:protein transport"/>
    <property type="evidence" value="ECO:0007669"/>
    <property type="project" value="UniProtKB-KW"/>
</dbReference>
<dbReference type="GO" id="GO:0005635">
    <property type="term" value="C:nuclear envelope"/>
    <property type="evidence" value="ECO:0007669"/>
    <property type="project" value="UniProtKB-SubCell"/>
</dbReference>
<dbReference type="InParanoid" id="A0A3Q1JAY6"/>
<keyword evidence="7" id="KW-0175">Coiled coil</keyword>
<sequence length="450" mass="50543">MTLAPEWDDDERMNFLFSDFKESRDVNASDWDSKMDFWTALVLKTCRDRGSVCVNLQDLSQTFRRKEKTPLGLSTVIQSMARCGKIQRESEFAANVDCGWLSWGVGLLLVKPLKWTFSTLLGSNRVPLEESFVVIELVKEKAAELLRAYRSSEFASRSVLSFQELCTLSSDVCADESTLCMALLQLQRDKQVLVSLHEGEKIVKFCQPGQDRVSPVSDVDIGIYHLQRSEKLLGERMEKLGLEADKCKEEARILLQEGKKSQALRCLRGRKRVEKRADNLFAKLESIRAILDRIAQSQTDKMVMQAYQAGVSALRLSLKDVTVERAESLVDQIQELCDTQDEVNQTISSGVTTTDDDMDELEEELKSLLDESKPDSISGLPEVPANGVRPFGEPSLPGNDLLSSLPAVPNRDLHFATEQLEEELNLLTLADSGFQQKKVTSPAKRFEPAQ</sequence>
<proteinExistence type="inferred from homology"/>
<dbReference type="Pfam" id="PF25880">
    <property type="entry name" value="WHD_CHMP7_1st"/>
    <property type="match status" value="1"/>
</dbReference>
<keyword evidence="4" id="KW-0813">Transport</keyword>
<dbReference type="InterPro" id="IPR005024">
    <property type="entry name" value="Snf7_fam"/>
</dbReference>
<keyword evidence="5" id="KW-0963">Cytoplasm</keyword>
<dbReference type="Proteomes" id="UP000265040">
    <property type="component" value="Chromosome 9"/>
</dbReference>
<comment type="subcellular location">
    <subcellularLocation>
        <location evidence="2">Cytoplasm</location>
    </subcellularLocation>
    <subcellularLocation>
        <location evidence="1">Nucleus envelope</location>
    </subcellularLocation>
</comment>
<evidence type="ECO:0000256" key="5">
    <source>
        <dbReference type="ARBA" id="ARBA00022490"/>
    </source>
</evidence>
<dbReference type="Pfam" id="PF25239">
    <property type="entry name" value="WHD_CHMP7"/>
    <property type="match status" value="1"/>
</dbReference>